<protein>
    <submittedName>
        <fullName evidence="1">Uncharacterized protein</fullName>
    </submittedName>
</protein>
<organism evidence="1 2">
    <name type="scientific">Paramecium sonneborni</name>
    <dbReference type="NCBI Taxonomy" id="65129"/>
    <lineage>
        <taxon>Eukaryota</taxon>
        <taxon>Sar</taxon>
        <taxon>Alveolata</taxon>
        <taxon>Ciliophora</taxon>
        <taxon>Intramacronucleata</taxon>
        <taxon>Oligohymenophorea</taxon>
        <taxon>Peniculida</taxon>
        <taxon>Parameciidae</taxon>
        <taxon>Paramecium</taxon>
    </lineage>
</organism>
<keyword evidence="2" id="KW-1185">Reference proteome</keyword>
<gene>
    <name evidence="1" type="ORF">PSON_ATCC_30995.1.T1910014</name>
</gene>
<dbReference type="AlphaFoldDB" id="A0A8S1RP12"/>
<comment type="caution">
    <text evidence="1">The sequence shown here is derived from an EMBL/GenBank/DDBJ whole genome shotgun (WGS) entry which is preliminary data.</text>
</comment>
<evidence type="ECO:0000313" key="2">
    <source>
        <dbReference type="Proteomes" id="UP000692954"/>
    </source>
</evidence>
<evidence type="ECO:0000313" key="1">
    <source>
        <dbReference type="EMBL" id="CAD8128555.1"/>
    </source>
</evidence>
<sequence>MKGQGFLKQKTKVKINLFEVLISSRKINTERLCYNELLLQQNTEGIAKCIFTMINFSETLKNSLNLNQFFQHYGLFMLKILKWQ</sequence>
<proteinExistence type="predicted"/>
<dbReference type="Proteomes" id="UP000692954">
    <property type="component" value="Unassembled WGS sequence"/>
</dbReference>
<name>A0A8S1RP12_9CILI</name>
<reference evidence="1" key="1">
    <citation type="submission" date="2021-01" db="EMBL/GenBank/DDBJ databases">
        <authorList>
            <consortium name="Genoscope - CEA"/>
            <person name="William W."/>
        </authorList>
    </citation>
    <scope>NUCLEOTIDE SEQUENCE</scope>
</reference>
<dbReference type="EMBL" id="CAJJDN010000191">
    <property type="protein sequence ID" value="CAD8128555.1"/>
    <property type="molecule type" value="Genomic_DNA"/>
</dbReference>
<accession>A0A8S1RP12</accession>